<comment type="caution">
    <text evidence="1">The sequence shown here is derived from an EMBL/GenBank/DDBJ whole genome shotgun (WGS) entry which is preliminary data.</text>
</comment>
<evidence type="ECO:0000313" key="1">
    <source>
        <dbReference type="EMBL" id="PIT88502.1"/>
    </source>
</evidence>
<evidence type="ECO:0000313" key="2">
    <source>
        <dbReference type="Proteomes" id="UP000231426"/>
    </source>
</evidence>
<name>A0A2M6W6T5_9BACT</name>
<proteinExistence type="predicted"/>
<protein>
    <submittedName>
        <fullName evidence="1">Uncharacterized protein</fullName>
    </submittedName>
</protein>
<dbReference type="EMBL" id="PFBV01000003">
    <property type="protein sequence ID" value="PIT88502.1"/>
    <property type="molecule type" value="Genomic_DNA"/>
</dbReference>
<dbReference type="AlphaFoldDB" id="A0A2M6W6T5"/>
<sequence>MKIKTQLVIFTLLVVFGAAGFLGYNAYQSHQVKVDIETIKAYSFDEFLDDLGDLPNEVLYVAYKIYMTWVDDGVSGSKQDIADSMITKIKSFYKNDLTKVRLAHTTRFDNLAITDCNKIYFGQKDIVTKLSKGNKLTDQQLKWFFHELVHTEQCSRWGGREHYAKTWFKQISKTVLKKIQQGKLSGIINDLNDATKLAKYDNGMPMELEADLRATQYFLTYKVKYPQD</sequence>
<dbReference type="Proteomes" id="UP000231426">
    <property type="component" value="Unassembled WGS sequence"/>
</dbReference>
<accession>A0A2M6W6T5</accession>
<organism evidence="1 2">
    <name type="scientific">Candidatus Magasanikbacteria bacterium CG10_big_fil_rev_8_21_14_0_10_36_32</name>
    <dbReference type="NCBI Taxonomy" id="1974646"/>
    <lineage>
        <taxon>Bacteria</taxon>
        <taxon>Candidatus Magasanikiibacteriota</taxon>
    </lineage>
</organism>
<gene>
    <name evidence="1" type="ORF">COU29_01830</name>
</gene>
<reference evidence="2" key="1">
    <citation type="submission" date="2017-09" db="EMBL/GenBank/DDBJ databases">
        <title>Depth-based differentiation of microbial function through sediment-hosted aquifers and enrichment of novel symbionts in the deep terrestrial subsurface.</title>
        <authorList>
            <person name="Probst A.J."/>
            <person name="Ladd B."/>
            <person name="Jarett J.K."/>
            <person name="Geller-Mcgrath D.E."/>
            <person name="Sieber C.M.K."/>
            <person name="Emerson J.B."/>
            <person name="Anantharaman K."/>
            <person name="Thomas B.C."/>
            <person name="Malmstrom R."/>
            <person name="Stieglmeier M."/>
            <person name="Klingl A."/>
            <person name="Woyke T."/>
            <person name="Ryan C.M."/>
            <person name="Banfield J.F."/>
        </authorList>
    </citation>
    <scope>NUCLEOTIDE SEQUENCE [LARGE SCALE GENOMIC DNA]</scope>
</reference>